<sequence length="164" mass="16743">MSTRFLGLITTTAVAALAVGGCAAQTHARLTAAEEPVPSPSASAASPDAASPSPSASPSGKAPKGRKSAAKDGTDLQACHDADCEVEVANGQTIPLDPKYGLDGIDVRTEGPRVIFTAQGRDSKMVTSMDASWTGSSSSSTVNGLTFRPRMTKDGKVIVKITHS</sequence>
<dbReference type="RefSeq" id="WP_344263622.1">
    <property type="nucleotide sequence ID" value="NZ_BAAAMR010000011.1"/>
</dbReference>
<proteinExistence type="predicted"/>
<feature type="compositionally biased region" description="Low complexity" evidence="1">
    <location>
        <begin position="33"/>
        <end position="62"/>
    </location>
</feature>
<name>A0ABN2YJB9_9ACTN</name>
<evidence type="ECO:0000313" key="4">
    <source>
        <dbReference type="Proteomes" id="UP001501020"/>
    </source>
</evidence>
<feature type="chain" id="PRO_5047277123" description="Lipoprotein" evidence="2">
    <location>
        <begin position="29"/>
        <end position="164"/>
    </location>
</feature>
<keyword evidence="2" id="KW-0732">Signal</keyword>
<reference evidence="3 4" key="1">
    <citation type="journal article" date="2019" name="Int. J. Syst. Evol. Microbiol.">
        <title>The Global Catalogue of Microorganisms (GCM) 10K type strain sequencing project: providing services to taxonomists for standard genome sequencing and annotation.</title>
        <authorList>
            <consortium name="The Broad Institute Genomics Platform"/>
            <consortium name="The Broad Institute Genome Sequencing Center for Infectious Disease"/>
            <person name="Wu L."/>
            <person name="Ma J."/>
        </authorList>
    </citation>
    <scope>NUCLEOTIDE SEQUENCE [LARGE SCALE GENOMIC DNA]</scope>
    <source>
        <strain evidence="3 4">JCM 13850</strain>
    </source>
</reference>
<feature type="signal peptide" evidence="2">
    <location>
        <begin position="1"/>
        <end position="28"/>
    </location>
</feature>
<dbReference type="EMBL" id="BAAAMR010000011">
    <property type="protein sequence ID" value="GAA2128141.1"/>
    <property type="molecule type" value="Genomic_DNA"/>
</dbReference>
<evidence type="ECO:0008006" key="5">
    <source>
        <dbReference type="Google" id="ProtNLM"/>
    </source>
</evidence>
<keyword evidence="4" id="KW-1185">Reference proteome</keyword>
<comment type="caution">
    <text evidence="3">The sequence shown here is derived from an EMBL/GenBank/DDBJ whole genome shotgun (WGS) entry which is preliminary data.</text>
</comment>
<evidence type="ECO:0000256" key="1">
    <source>
        <dbReference type="SAM" id="MobiDB-lite"/>
    </source>
</evidence>
<dbReference type="PROSITE" id="PS51257">
    <property type="entry name" value="PROKAR_LIPOPROTEIN"/>
    <property type="match status" value="1"/>
</dbReference>
<accession>A0ABN2YJB9</accession>
<gene>
    <name evidence="3" type="ORF">GCM10009727_18490</name>
</gene>
<protein>
    <recommendedName>
        <fullName evidence="5">Lipoprotein</fullName>
    </recommendedName>
</protein>
<organism evidence="3 4">
    <name type="scientific">Actinomadura napierensis</name>
    <dbReference type="NCBI Taxonomy" id="267854"/>
    <lineage>
        <taxon>Bacteria</taxon>
        <taxon>Bacillati</taxon>
        <taxon>Actinomycetota</taxon>
        <taxon>Actinomycetes</taxon>
        <taxon>Streptosporangiales</taxon>
        <taxon>Thermomonosporaceae</taxon>
        <taxon>Actinomadura</taxon>
    </lineage>
</organism>
<dbReference type="Proteomes" id="UP001501020">
    <property type="component" value="Unassembled WGS sequence"/>
</dbReference>
<evidence type="ECO:0000313" key="3">
    <source>
        <dbReference type="EMBL" id="GAA2128141.1"/>
    </source>
</evidence>
<feature type="region of interest" description="Disordered" evidence="1">
    <location>
        <begin position="31"/>
        <end position="74"/>
    </location>
</feature>
<evidence type="ECO:0000256" key="2">
    <source>
        <dbReference type="SAM" id="SignalP"/>
    </source>
</evidence>